<feature type="region of interest" description="Disordered" evidence="2">
    <location>
        <begin position="910"/>
        <end position="968"/>
    </location>
</feature>
<accession>A0A813B5U0</accession>
<feature type="region of interest" description="Disordered" evidence="2">
    <location>
        <begin position="1"/>
        <end position="56"/>
    </location>
</feature>
<evidence type="ECO:0000313" key="4">
    <source>
        <dbReference type="Proteomes" id="UP000601435"/>
    </source>
</evidence>
<protein>
    <submittedName>
        <fullName evidence="3">Uncharacterized protein</fullName>
    </submittedName>
</protein>
<dbReference type="OrthoDB" id="412793at2759"/>
<feature type="compositionally biased region" description="Low complexity" evidence="2">
    <location>
        <begin position="228"/>
        <end position="250"/>
    </location>
</feature>
<proteinExistence type="predicted"/>
<feature type="compositionally biased region" description="Low complexity" evidence="2">
    <location>
        <begin position="37"/>
        <end position="53"/>
    </location>
</feature>
<keyword evidence="4" id="KW-1185">Reference proteome</keyword>
<evidence type="ECO:0000256" key="2">
    <source>
        <dbReference type="SAM" id="MobiDB-lite"/>
    </source>
</evidence>
<organism evidence="3 4">
    <name type="scientific">Symbiodinium necroappetens</name>
    <dbReference type="NCBI Taxonomy" id="1628268"/>
    <lineage>
        <taxon>Eukaryota</taxon>
        <taxon>Sar</taxon>
        <taxon>Alveolata</taxon>
        <taxon>Dinophyceae</taxon>
        <taxon>Suessiales</taxon>
        <taxon>Symbiodiniaceae</taxon>
        <taxon>Symbiodinium</taxon>
    </lineage>
</organism>
<reference evidence="3" key="1">
    <citation type="submission" date="2021-02" db="EMBL/GenBank/DDBJ databases">
        <authorList>
            <person name="Dougan E. K."/>
            <person name="Rhodes N."/>
            <person name="Thang M."/>
            <person name="Chan C."/>
        </authorList>
    </citation>
    <scope>NUCLEOTIDE SEQUENCE</scope>
</reference>
<name>A0A813B5U0_9DINO</name>
<dbReference type="Proteomes" id="UP000601435">
    <property type="component" value="Unassembled WGS sequence"/>
</dbReference>
<evidence type="ECO:0000256" key="1">
    <source>
        <dbReference type="SAM" id="Coils"/>
    </source>
</evidence>
<feature type="coiled-coil region" evidence="1">
    <location>
        <begin position="59"/>
        <end position="122"/>
    </location>
</feature>
<feature type="region of interest" description="Disordered" evidence="2">
    <location>
        <begin position="179"/>
        <end position="308"/>
    </location>
</feature>
<feature type="compositionally biased region" description="Basic and acidic residues" evidence="2">
    <location>
        <begin position="1448"/>
        <end position="1459"/>
    </location>
</feature>
<gene>
    <name evidence="3" type="ORF">SNEC2469_LOCUS29602</name>
</gene>
<comment type="caution">
    <text evidence="3">The sequence shown here is derived from an EMBL/GenBank/DDBJ whole genome shotgun (WGS) entry which is preliminary data.</text>
</comment>
<dbReference type="EMBL" id="CAJNJA010066919">
    <property type="protein sequence ID" value="CAE7890928.1"/>
    <property type="molecule type" value="Genomic_DNA"/>
</dbReference>
<feature type="compositionally biased region" description="Basic residues" evidence="2">
    <location>
        <begin position="1"/>
        <end position="11"/>
    </location>
</feature>
<feature type="region of interest" description="Disordered" evidence="2">
    <location>
        <begin position="1444"/>
        <end position="1505"/>
    </location>
</feature>
<evidence type="ECO:0000313" key="3">
    <source>
        <dbReference type="EMBL" id="CAE7890928.1"/>
    </source>
</evidence>
<feature type="compositionally biased region" description="Basic and acidic residues" evidence="2">
    <location>
        <begin position="1489"/>
        <end position="1505"/>
    </location>
</feature>
<keyword evidence="1" id="KW-0175">Coiled coil</keyword>
<sequence length="1640" mass="178164">METAHRRRRQMAGRSSQNDFPAYDEGWQQAAEVMEMSTSTSLPRAPPSSASSSGLVHDVQSAINQARKLEGRLKKLQKEALQKGRSWDAWVLKMRNSYAREHERHQNEQRRLAADIKEAEDMTMAAYLQVQDAAFKQQRSTKEAIPPPLAWESAMEVEQEQPDMPTRQELERMLQIVQTRRGDHSTPPRPTGAAPLTPPGISQGYRMDLSPGPPVTSDGYPTPPSRSPAPTSATTAGPADPRAPPAADLPSKGQSALSAKLSEKRRSMRQAMAPFGIGKKPATAQGHDETNTTLEEAARPPDQALIDDDPDELCHWKTESSAETDPRTVFVLDFSYWNGPVFAVADWRYVSLTTLAAEARRFAPVPWQVSHGRQDSLLLPGATLFAAPGDVFRFTPCDLPCAPKLTLGQMLLDAALWDISPPFIPREEASHAWLVLRSHVTRTPIYSGTSRDELFQLAADSTHSEVNDLHFGMPLDDSPLQEIVYQGRSLRGVLAAEPRSGNGPGLGAFVFVDARLLGLNPSFRYCPAGWVDLAYFTAYLALKIPNGYHLEASGMCHVTQQAVPRPLPLQTATSQTSASPLQPVTETATPTGPFQRCHFLIFSVDFQPEALTLELPVPCVLEQAMQTIADSRTADIAFDFDNLLPACPQPDDSFGALLALPEWYSLDAIILIDIRTIDGRIFAMNTKGRLNRSSILLHAQINDGPDIQVFLRGGPVDSTTWYEFHSGETIFIRHRDSPPAPAVYLDDMLQDEHDWCEICPLFEGPLFPAFRLPALQISDGLLASISVLPNPVFCSSSPRVTDLAVCGQACKAILVASEKVLRLPTPPGRLSLYTPIAFLGCRRVLQGFSWIAAERGLLDLEQVSASFQDTAPEGYSPNVRGADTEIRLGRPYLRITFGTLLTVTFVANTAESDDDSSPPSSGPSTDDDHEAEVPPSNPDDGAIDAPISSKPRANSHSRSRSPRPTGAGEANGHALVCYDIVHAALHSAKPCNFSWLSPIQEFLECGPNTLPGMPEPYDAVSLASPCDVLSLLFEPFWGKHRDFTVNPCTLFSCCKLLHEPRSSSPALSQLVADLRRITTRLDQPWRYAAAEDDIQLADAAETASTQTASSEEPTLLHFVLLSPGRTATHIAFHHVLPATLDEVLAQTQAERTPDDRLRFPNVVPASPQPCPGSGVLLALPSWCRDDPTALCFLCLDLTAVDGRILAVVSPHYVSRRHLLHMADLPIESDIAVHMKDDFMPLPGNLQYHVATGDTFLFLPSGAVAPTLHDLTQELLSHRAWSPILTVPTVSAGQHLCLVHENETILFQPTIGSPTTLHAQIAACIGSSRRFLRLFPSSPRVTDAALHGVPCRTVLSVCLPPSQMPAPFHGVIIDARAILAGWRTFPAIAGRFSCNTVLVDLQRGLPAGWRTRFLDIPLGVDLIDTSPGQVLTAFAELIPSQGAVTAAPERTDASGHHAAERGATGPSPVPVGQAPAGDTPTGGPTPGGYEARRGGRAPHEDPHAPRTDSFLTRVFLVLGQNYLPETIEVRLPAEITVERALEQVAAARHPRDAYFLPSLLAVKPQPCSSHALLLAAPAWPPAGALVAFDCRPVGGSAFALHLFGSLTRQELLRAARLDADFQGDIYVGSLPWALAKGLLSP</sequence>